<dbReference type="NCBIfam" id="TIGR04131">
    <property type="entry name" value="Bac_Flav_CTERM"/>
    <property type="match status" value="1"/>
</dbReference>
<dbReference type="eggNOG" id="COG1520">
    <property type="taxonomic scope" value="Bacteria"/>
</dbReference>
<dbReference type="InterPro" id="IPR052918">
    <property type="entry name" value="Motility_Chemotaxis_Reg"/>
</dbReference>
<dbReference type="InterPro" id="IPR036179">
    <property type="entry name" value="Ig-like_dom_sf"/>
</dbReference>
<dbReference type="Pfam" id="PF13585">
    <property type="entry name" value="CHU_C"/>
    <property type="match status" value="1"/>
</dbReference>
<evidence type="ECO:0000259" key="1">
    <source>
        <dbReference type="PROSITE" id="PS50835"/>
    </source>
</evidence>
<dbReference type="PANTHER" id="PTHR35580">
    <property type="entry name" value="CELL SURFACE GLYCOPROTEIN (S-LAYER PROTEIN)-LIKE PROTEIN"/>
    <property type="match status" value="1"/>
</dbReference>
<feature type="domain" description="Ig-like" evidence="1">
    <location>
        <begin position="1214"/>
        <end position="1276"/>
    </location>
</feature>
<accession>I4AMT7</accession>
<reference evidence="3" key="1">
    <citation type="submission" date="2012-06" db="EMBL/GenBank/DDBJ databases">
        <title>The complete genome of Flexibacter litoralis DSM 6794.</title>
        <authorList>
            <person name="Lucas S."/>
            <person name="Copeland A."/>
            <person name="Lapidus A."/>
            <person name="Glavina del Rio T."/>
            <person name="Dalin E."/>
            <person name="Tice H."/>
            <person name="Bruce D."/>
            <person name="Goodwin L."/>
            <person name="Pitluck S."/>
            <person name="Peters L."/>
            <person name="Ovchinnikova G."/>
            <person name="Lu M."/>
            <person name="Kyrpides N."/>
            <person name="Mavromatis K."/>
            <person name="Ivanova N."/>
            <person name="Brettin T."/>
            <person name="Detter J.C."/>
            <person name="Han C."/>
            <person name="Larimer F."/>
            <person name="Land M."/>
            <person name="Hauser L."/>
            <person name="Markowitz V."/>
            <person name="Cheng J.-F."/>
            <person name="Hugenholtz P."/>
            <person name="Woyke T."/>
            <person name="Wu D."/>
            <person name="Spring S."/>
            <person name="Lang E."/>
            <person name="Kopitz M."/>
            <person name="Brambilla E."/>
            <person name="Klenk H.-P."/>
            <person name="Eisen J.A."/>
        </authorList>
    </citation>
    <scope>NUCLEOTIDE SEQUENCE [LARGE SCALE GENOMIC DNA]</scope>
    <source>
        <strain evidence="3">ATCC 23117 / DSM 6794 / NBRC 15988 / NCIMB 1366 / Sio-4</strain>
    </source>
</reference>
<gene>
    <name evidence="2" type="ordered locus">Fleli_2923</name>
</gene>
<protein>
    <recommendedName>
        <fullName evidence="1">Ig-like domain-containing protein</fullName>
    </recommendedName>
</protein>
<keyword evidence="3" id="KW-1185">Reference proteome</keyword>
<sequence precursor="true">MRVSLSIYFYLFVFVLFFGLNSNSLFAQYSTDFTANTTEICEDESVTFTPTIVPTPNQYQYLTWNLDGQNVNAPYSPFNYVFEDAGIYSPSLSYQNDNVTRTDYVTVNPNPVSSLQNNPWEWVHSVSAPLGSTTGQGYHPNPVNADIDSKGNLYIGGQWDGQITTDNNNPPYENYPPSVTKFDKLGNIKWEIPNAAQVVVDDFDNVFAVGQFTSTIDLPSSSCGSVTVSSSLSHSWFLAKYSSNGELLWANTIEGNNAMADILLATGGGKLYAVGKFWQANTVSATGQNNTNQSVTGATQKTFILEYSTNTGELHQNIHTISNLYIREVYTYGSEDYLRRSVSADRNGNLYITMPTESQVYFDNNLILDESANNIITNQAMHIYIKYKDDAIQTIKSVFPTGRSDAWMLSKHTTDDEGNMYWSIRTVEGQIWSVFGQTYPYADHYLIKINPLGDIVWSRSIKIGRAVGGANFFSQTHAITVDNNNQVFLLDKNKLHFYDGENGNKLREPVEVGYSNVPDLMTARNGMLYLGNVIQTPTSSFMIGSHTIDPIPSSVPLIYSQAFIAKYNYNQTLPQNRSIDLQATLQTGAPSVSYQWYKDGNVINGATSATYTANQIGFYQVETTTAQGCSRRSVGQYLSEPATFLVSDNEVCVGEPIILEATDLLGTNTEWNFGLDGSPNLINASTNQSGEIKQGVTYTEAGTKTITYQDGTTSLTENVTVRPLPVSSELSISNTSSLSIIDTTTTLTYSGISALPVIATATGDGNNMYFGKSNGFSGNSSIPKTSLIKRNIYDEIVWEYELDGIAEINKIQYDNNGGVYVFAQTIRPIYMSHTTATFRGANQTITRLIERTTFLRPIYFVIKYDTDGNLLHVIQTEFCQFEATTNGFYLTYGLTEALPPTSLVYSSSFGEFRVDVTTNPNRVMMARFDSNMNFQWVKEADNAKILPTAHSMGGADSHVISNSDEDLFIIYQALNDTIEFDNQTYIKNCIPEVTNRGGIGIIKVSSTGQLLWADILSTSGTPTINNEARNNERLEIDNQGNILVLTKIREGSDLYSSENGRVTDFLNVDTHTSRTDFKNRVLIKYNTNGGIEWNKNIGYDYYEITTLETNKTNNIFIVFNTANVFGDIPQTNLSNLPSNQVTIVELNAKTGNVVQYISPEVENISWNCFYLSFNKLNSLYFSYIDYQFTGGGGTGGGSALNYKNILKKYGSNICIDEGTTISIQNTQPNTTYTWFKNGQNTGNNGTSITITEEGTYSVEAENEFGCRQSSAATHFSLFPEVQILPQQNPVIGYGSAVIGALATPLGRDYEYQWQFNGVDILNATSPILIANESGNYQVKVVSEDACEIISDVKEVQIRIRNGRATIINDSLTLVSDRASSATSTFSEGLDVDVNGEFIFEGGVFSNNLTFGSNSLTSRGLQDGYLVKRDTTGNILWNRSWGSNGDDQTNSIATTTEGEAIIGGYFNQTVTIGDTTIISKGETDGILAKYAANGDFVWAVSTAGDQNDQITSVATDLGGHAIAAGFTTNAATVSTLRTDTTFTQSGENAFVIRYQPNGKLLWANQLISPVSAKSTTVTTDIFGDVFVAGAFKTSLSATDENGTNLNLNGTTAELGFVAKYDEYGRLLWLKSLPKVAKGIDTDDFGNVFITGQEFLYSFLPNGQSRFEETFPANAIISNIAVGRSGKIAISGHFTRTLNGNAANRNEEGFVSYFLPNGTLLDTQIQGGTQNDRINGVSFDDLGNVYTTGFYENSMTLGENTLSNNGRASVFNRFQPILVGCDLDILAQNHANTGFEWTENGQNIENGTTLNFSNGNAYLLVGATENGFMTQDGVRIQTQTAVTDLGEDQNSCQIITLDAGDNEGNGFTRFEWYKDNILITGEENQTLEVNESGTYKVIAFTSQDCQATDEVNLTVAPLEVLMSVQNDTLVCEDSPIELIGIGADTYIYFKNNNPIGTGNSLTVLDAQNGDSFYVEGTRTSDNCINSSIPIMVNTKTIPQIDLGLNDQYFCSNDTLQLTANLTSSTNSNQYIFDWYRIEPSQTTAERIGNGREELNIIQSGKYFVIVSNSDNNVSCNRISDTVTVNTYDLPVVSVQDVHICDTAQNAKLSASDISHGNMISYEWKNLITGQNVGTDSILFVTDEDFYQVKVTNTSTGCSVLDTAKAFFHTTPNFEIRGYENPLCDRNDTLFIEATNLQDYSVEWFGNGIVSTVSTTQNQSIVINRSGIYTVTVTDTQTGCSTTKTQEVIINQIPILSSLPQSSIQNPIQVCQGDSVVLDAFDATHEPNAIYEWVRLSNRNAATQTLSTSPKVALTYEETLGLMPFAYQVKVSYPTTNCFITDTVFVQFKRKSNVIATSNKAQICLGEEVNFEATGATSYLWNDGNTNAIRTVQPDSVGAWTYIIEGKYDNDCNSSFDTIIVKVNPIPVAQIEEESIILCENERLQIDGFLPQHSVTSRYVWTHVENNQVLSNNTELNTSFNQILPISYEPFTLRLTVFDSLTNCESSDEVRVKFNRSSNVKITENYPSKICINEEVTFTATGATSYSWKKLNDTSNVVLDSTNQVTIQLVSTGFHTFIVEGSYQNGCNSTFDTVSVFVNPVPQIKAHIADSINICAGNSVLLLPSGGVSYTWQHNPTAKDSISVSPTKSTTYYVIGTDENGCQNIDSVFIYVTPTFELPNLIQLCQGEIITIGDTLSSDLNAVYEWLPTKEKTPFITVSKSGIYTVKVNVENCEFERSIEIQIKEKPVIELVADTVLCFEAGAEERFERNLSHNLGSVITNYDSSATYLYVWTDENEQIIGTQPNLEINEGGNYRLRVIARYGNNCEVTDSILVTELCQPRIFIPEAFTPNNDNLNDYFEIFGKHAIDFEMQIFDRWGQVMYQLNAANIEDLSQEEFWDGTYKGKQVPTGAYIWIIRYSSPIDKTAKQIQKTGSLMIIR</sequence>
<dbReference type="InterPro" id="IPR013783">
    <property type="entry name" value="Ig-like_fold"/>
</dbReference>
<dbReference type="STRING" id="880071.Fleli_2923"/>
<proteinExistence type="predicted"/>
<dbReference type="HOGENOM" id="CLU_226346_0_0_10"/>
<dbReference type="EMBL" id="CP003345">
    <property type="protein sequence ID" value="AFM05272.1"/>
    <property type="molecule type" value="Genomic_DNA"/>
</dbReference>
<dbReference type="eggNOG" id="COG3291">
    <property type="taxonomic scope" value="Bacteria"/>
</dbReference>
<dbReference type="PANTHER" id="PTHR35580:SF1">
    <property type="entry name" value="PHYTASE-LIKE DOMAIN-CONTAINING PROTEIN"/>
    <property type="match status" value="1"/>
</dbReference>
<dbReference type="InterPro" id="IPR007110">
    <property type="entry name" value="Ig-like_dom"/>
</dbReference>
<evidence type="ECO:0000313" key="3">
    <source>
        <dbReference type="Proteomes" id="UP000006054"/>
    </source>
</evidence>
<dbReference type="SUPFAM" id="SSF48726">
    <property type="entry name" value="Immunoglobulin"/>
    <property type="match status" value="1"/>
</dbReference>
<dbReference type="OrthoDB" id="9765926at2"/>
<dbReference type="Gene3D" id="2.60.40.10">
    <property type="entry name" value="Immunoglobulins"/>
    <property type="match status" value="2"/>
</dbReference>
<dbReference type="PROSITE" id="PS50835">
    <property type="entry name" value="IG_LIKE"/>
    <property type="match status" value="1"/>
</dbReference>
<organism evidence="2 3">
    <name type="scientific">Bernardetia litoralis (strain ATCC 23117 / DSM 6794 / NBRC 15988 / NCIMB 1366 / Fx l1 / Sio-4)</name>
    <name type="common">Flexibacter litoralis</name>
    <dbReference type="NCBI Taxonomy" id="880071"/>
    <lineage>
        <taxon>Bacteria</taxon>
        <taxon>Pseudomonadati</taxon>
        <taxon>Bacteroidota</taxon>
        <taxon>Cytophagia</taxon>
        <taxon>Cytophagales</taxon>
        <taxon>Bernardetiaceae</taxon>
        <taxon>Bernardetia</taxon>
    </lineage>
</organism>
<dbReference type="RefSeq" id="WP_014798706.1">
    <property type="nucleotide sequence ID" value="NC_018018.1"/>
</dbReference>
<dbReference type="KEGG" id="fli:Fleli_2923"/>
<name>I4AMT7_BERLS</name>
<evidence type="ECO:0000313" key="2">
    <source>
        <dbReference type="EMBL" id="AFM05272.1"/>
    </source>
</evidence>
<dbReference type="Proteomes" id="UP000006054">
    <property type="component" value="Chromosome"/>
</dbReference>
<dbReference type="InterPro" id="IPR026341">
    <property type="entry name" value="T9SS_type_B"/>
</dbReference>